<dbReference type="AlphaFoldDB" id="A0A3N0Y610"/>
<evidence type="ECO:0000313" key="2">
    <source>
        <dbReference type="EMBL" id="ROL41534.1"/>
    </source>
</evidence>
<reference evidence="2 3" key="1">
    <citation type="submission" date="2018-10" db="EMBL/GenBank/DDBJ databases">
        <title>Genome assembly for a Yunnan-Guizhou Plateau 3E fish, Anabarilius grahami (Regan), and its evolutionary and genetic applications.</title>
        <authorList>
            <person name="Jiang W."/>
        </authorList>
    </citation>
    <scope>NUCLEOTIDE SEQUENCE [LARGE SCALE GENOMIC DNA]</scope>
    <source>
        <strain evidence="2">AG-KIZ</strain>
        <tissue evidence="2">Muscle</tissue>
    </source>
</reference>
<organism evidence="2 3">
    <name type="scientific">Anabarilius grahami</name>
    <name type="common">Kanglang fish</name>
    <name type="synonym">Barilius grahami</name>
    <dbReference type="NCBI Taxonomy" id="495550"/>
    <lineage>
        <taxon>Eukaryota</taxon>
        <taxon>Metazoa</taxon>
        <taxon>Chordata</taxon>
        <taxon>Craniata</taxon>
        <taxon>Vertebrata</taxon>
        <taxon>Euteleostomi</taxon>
        <taxon>Actinopterygii</taxon>
        <taxon>Neopterygii</taxon>
        <taxon>Teleostei</taxon>
        <taxon>Ostariophysi</taxon>
        <taxon>Cypriniformes</taxon>
        <taxon>Xenocyprididae</taxon>
        <taxon>Xenocypridinae</taxon>
        <taxon>Xenocypridinae incertae sedis</taxon>
        <taxon>Anabarilius</taxon>
    </lineage>
</organism>
<feature type="compositionally biased region" description="Polar residues" evidence="1">
    <location>
        <begin position="101"/>
        <end position="111"/>
    </location>
</feature>
<sequence length="111" mass="12580">MHERRWQAGVTVLQSKRCRAHNDITHWHHSARAFWTSVISAKETPGVHGHCYEGQRVRFGQAPADRRNEACSQDNHGTLFVFLTQNSTVSAKPRQGDSKSEVNSVSLQDRV</sequence>
<proteinExistence type="predicted"/>
<dbReference type="OrthoDB" id="10639756at2759"/>
<keyword evidence="3" id="KW-1185">Reference proteome</keyword>
<evidence type="ECO:0000256" key="1">
    <source>
        <dbReference type="SAM" id="MobiDB-lite"/>
    </source>
</evidence>
<accession>A0A3N0Y610</accession>
<protein>
    <submittedName>
        <fullName evidence="2">Uncharacterized protein</fullName>
    </submittedName>
</protein>
<dbReference type="Proteomes" id="UP000281406">
    <property type="component" value="Unassembled WGS sequence"/>
</dbReference>
<dbReference type="EMBL" id="RJVU01051648">
    <property type="protein sequence ID" value="ROL41534.1"/>
    <property type="molecule type" value="Genomic_DNA"/>
</dbReference>
<evidence type="ECO:0000313" key="3">
    <source>
        <dbReference type="Proteomes" id="UP000281406"/>
    </source>
</evidence>
<feature type="region of interest" description="Disordered" evidence="1">
    <location>
        <begin position="89"/>
        <end position="111"/>
    </location>
</feature>
<comment type="caution">
    <text evidence="2">The sequence shown here is derived from an EMBL/GenBank/DDBJ whole genome shotgun (WGS) entry which is preliminary data.</text>
</comment>
<gene>
    <name evidence="2" type="ORF">DPX16_6932</name>
</gene>
<name>A0A3N0Y610_ANAGA</name>